<dbReference type="Pfam" id="PF10706">
    <property type="entry name" value="Aminoglyc_resit"/>
    <property type="match status" value="1"/>
</dbReference>
<evidence type="ECO:0000313" key="1">
    <source>
        <dbReference type="EMBL" id="CCV63776.1"/>
    </source>
</evidence>
<proteinExistence type="predicted"/>
<dbReference type="AlphaFoldDB" id="U4KR13"/>
<dbReference type="STRING" id="1318466.BN85401990"/>
<dbReference type="OrthoDB" id="9800567at2"/>
<dbReference type="Gene3D" id="3.30.460.40">
    <property type="match status" value="1"/>
</dbReference>
<evidence type="ECO:0000313" key="2">
    <source>
        <dbReference type="Proteomes" id="UP000032740"/>
    </source>
</evidence>
<reference evidence="1 2" key="1">
    <citation type="journal article" date="2013" name="J. Mol. Microbiol. Biotechnol.">
        <title>Analysis of the Complete Genomes of Acholeplasma brassicae , A. palmae and A. laidlawii and Their Comparison to the Obligate Parasites from ' Candidatus Phytoplasma'.</title>
        <authorList>
            <person name="Kube M."/>
            <person name="Siewert C."/>
            <person name="Migdoll A.M."/>
            <person name="Duduk B."/>
            <person name="Holz S."/>
            <person name="Rabus R."/>
            <person name="Seemuller E."/>
            <person name="Mitrovic J."/>
            <person name="Muller I."/>
            <person name="Buttner C."/>
            <person name="Reinhardt R."/>
        </authorList>
    </citation>
    <scope>NUCLEOTIDE SEQUENCE [LARGE SCALE GENOMIC DNA]</scope>
    <source>
        <strain evidence="1 2">J233</strain>
    </source>
</reference>
<sequence>MVNLNDATGIIKYITEAQIDLWLDGGWGVDALLNEQTRAHNDIDIFIQEKDKLNVIQLIKEKGFIEVIETYTTKNHTVWQDNKNRIIDLHIFNFIEDKYVVFEDLKFPKDVLNGVGEIDGITVKCINAESQVLFHLGYDFDENDVHDVKLLCKKFNIPIPKEYEKKIR</sequence>
<dbReference type="InterPro" id="IPR019646">
    <property type="entry name" value="Aminoglyc_AdlTrfase"/>
</dbReference>
<dbReference type="GO" id="GO:0016740">
    <property type="term" value="F:transferase activity"/>
    <property type="evidence" value="ECO:0007669"/>
    <property type="project" value="UniProtKB-KW"/>
</dbReference>
<accession>U4KR13</accession>
<keyword evidence="2" id="KW-1185">Reference proteome</keyword>
<organism evidence="1 2">
    <name type="scientific">Alteracholeplasma palmae (strain ATCC 49389 / J233)</name>
    <name type="common">Acholeplasma palmae</name>
    <dbReference type="NCBI Taxonomy" id="1318466"/>
    <lineage>
        <taxon>Bacteria</taxon>
        <taxon>Bacillati</taxon>
        <taxon>Mycoplasmatota</taxon>
        <taxon>Mollicutes</taxon>
        <taxon>Acholeplasmatales</taxon>
        <taxon>Acholeplasmataceae</taxon>
        <taxon>Acholeplasma</taxon>
    </lineage>
</organism>
<dbReference type="HOGENOM" id="CLU_112803_0_0_14"/>
<protein>
    <submittedName>
        <fullName evidence="1">Putative aminoglycoside nucleotidyltransferase</fullName>
    </submittedName>
</protein>
<dbReference type="EMBL" id="FO681347">
    <property type="protein sequence ID" value="CCV63776.1"/>
    <property type="molecule type" value="Genomic_DNA"/>
</dbReference>
<dbReference type="KEGG" id="apal:BN85401990"/>
<keyword evidence="1" id="KW-0808">Transferase</keyword>
<dbReference type="RefSeq" id="WP_026655102.1">
    <property type="nucleotide sequence ID" value="NC_022538.1"/>
</dbReference>
<gene>
    <name evidence="1" type="ORF">BN85401990</name>
</gene>
<dbReference type="Proteomes" id="UP000032740">
    <property type="component" value="Chromosome"/>
</dbReference>
<name>U4KR13_ALTPJ</name>